<dbReference type="OMA" id="RRCLCNT"/>
<organism evidence="2 3">
    <name type="scientific">Rhodotorula graminis (strain WP1)</name>
    <dbReference type="NCBI Taxonomy" id="578459"/>
    <lineage>
        <taxon>Eukaryota</taxon>
        <taxon>Fungi</taxon>
        <taxon>Dikarya</taxon>
        <taxon>Basidiomycota</taxon>
        <taxon>Pucciniomycotina</taxon>
        <taxon>Microbotryomycetes</taxon>
        <taxon>Sporidiobolales</taxon>
        <taxon>Sporidiobolaceae</taxon>
        <taxon>Rhodotorula</taxon>
    </lineage>
</organism>
<feature type="compositionally biased region" description="Low complexity" evidence="1">
    <location>
        <begin position="383"/>
        <end position="422"/>
    </location>
</feature>
<feature type="region of interest" description="Disordered" evidence="1">
    <location>
        <begin position="460"/>
        <end position="529"/>
    </location>
</feature>
<dbReference type="GeneID" id="28976143"/>
<dbReference type="Gene3D" id="2.60.40.640">
    <property type="match status" value="1"/>
</dbReference>
<evidence type="ECO:0000313" key="2">
    <source>
        <dbReference type="EMBL" id="KPV77300.1"/>
    </source>
</evidence>
<accession>A0A194SA10</accession>
<keyword evidence="3" id="KW-1185">Reference proteome</keyword>
<dbReference type="InterPro" id="IPR014756">
    <property type="entry name" value="Ig_E-set"/>
</dbReference>
<feature type="compositionally biased region" description="Low complexity" evidence="1">
    <location>
        <begin position="477"/>
        <end position="507"/>
    </location>
</feature>
<dbReference type="InterPro" id="IPR014752">
    <property type="entry name" value="Arrestin-like_C"/>
</dbReference>
<dbReference type="AlphaFoldDB" id="A0A194SA10"/>
<evidence type="ECO:0000313" key="3">
    <source>
        <dbReference type="Proteomes" id="UP000053890"/>
    </source>
</evidence>
<dbReference type="RefSeq" id="XP_018273349.1">
    <property type="nucleotide sequence ID" value="XM_018415695.1"/>
</dbReference>
<name>A0A194SA10_RHOGW</name>
<protein>
    <recommendedName>
        <fullName evidence="4">Arrestin-like N-terminal domain-containing protein</fullName>
    </recommendedName>
</protein>
<evidence type="ECO:0008006" key="4">
    <source>
        <dbReference type="Google" id="ProtNLM"/>
    </source>
</evidence>
<dbReference type="EMBL" id="KQ474074">
    <property type="protein sequence ID" value="KPV77300.1"/>
    <property type="molecule type" value="Genomic_DNA"/>
</dbReference>
<gene>
    <name evidence="2" type="ORF">RHOBADRAFT_51177</name>
</gene>
<sequence>MVRSSLFSRRKDTISVSVLEDTLFLHPPSSPASPTPRTSDEFANQEPTHDPILHGQICLVCTAPRKARRIRVELVGRVTRHGGDGSHNYESSVSLDKHLEIDLHGERLETGTHTYDFSFIIPSSTAVGERSNFGTVRHTVRAVLVGVGSFQDLVSLPRPIYLIANPAAPGDLPSGLEIDVRHTQSELGPISLHISSPHLTVASLIFLSVCFEQPPEGMKIMSVQAFVRQEFEIHYSDEQVPVSKPPLQRKLLFYIDSSTPLAHSTDDLLDRDHLSRGAPPPLAYEPRALLPQPLARLEGGKEWMYARVTRIPDDDSVRPTTLEGTDTPIRVKHQLVCQVRYRFKGSRKDQVLEMASAVTIASCCCLTSSLLLPEYRTRHHASSHLTGSSSLPSSGFATPSSRSRSASPGPDAALSSLASGSSIGVDSPTGSITPFHRRCLCNTPLQKLVDQEGERLCGAAAAMSQSRSRSRAPGDAPGRSRSSSRTLLSPPSSSGSGTPLGSRSRSTSELRLAPLGVEHDEASERARGRARDVARRAVKAGETYPVPREPYWGRGELGPCGGGGAAGEGAGMDWETQAAALRPIRAVEVGTSRSLAAGGGGPVGRQVVVGA</sequence>
<dbReference type="STRING" id="578459.A0A194SA10"/>
<dbReference type="SUPFAM" id="SSF81296">
    <property type="entry name" value="E set domains"/>
    <property type="match status" value="1"/>
</dbReference>
<proteinExistence type="predicted"/>
<feature type="region of interest" description="Disordered" evidence="1">
    <location>
        <begin position="25"/>
        <end position="49"/>
    </location>
</feature>
<dbReference type="Proteomes" id="UP000053890">
    <property type="component" value="Unassembled WGS sequence"/>
</dbReference>
<reference evidence="2 3" key="1">
    <citation type="journal article" date="2015" name="Front. Microbiol.">
        <title>Genome sequence of the plant growth promoting endophytic yeast Rhodotorula graminis WP1.</title>
        <authorList>
            <person name="Firrincieli A."/>
            <person name="Otillar R."/>
            <person name="Salamov A."/>
            <person name="Schmutz J."/>
            <person name="Khan Z."/>
            <person name="Redman R.S."/>
            <person name="Fleck N.D."/>
            <person name="Lindquist E."/>
            <person name="Grigoriev I.V."/>
            <person name="Doty S.L."/>
        </authorList>
    </citation>
    <scope>NUCLEOTIDE SEQUENCE [LARGE SCALE GENOMIC DNA]</scope>
    <source>
        <strain evidence="2 3">WP1</strain>
    </source>
</reference>
<feature type="compositionally biased region" description="Basic and acidic residues" evidence="1">
    <location>
        <begin position="517"/>
        <end position="529"/>
    </location>
</feature>
<feature type="region of interest" description="Disordered" evidence="1">
    <location>
        <begin position="382"/>
        <end position="426"/>
    </location>
</feature>
<evidence type="ECO:0000256" key="1">
    <source>
        <dbReference type="SAM" id="MobiDB-lite"/>
    </source>
</evidence>
<dbReference type="OrthoDB" id="2586454at2759"/>